<proteinExistence type="predicted"/>
<organism evidence="1 2">
    <name type="scientific">Mikania micrantha</name>
    <name type="common">bitter vine</name>
    <dbReference type="NCBI Taxonomy" id="192012"/>
    <lineage>
        <taxon>Eukaryota</taxon>
        <taxon>Viridiplantae</taxon>
        <taxon>Streptophyta</taxon>
        <taxon>Embryophyta</taxon>
        <taxon>Tracheophyta</taxon>
        <taxon>Spermatophyta</taxon>
        <taxon>Magnoliopsida</taxon>
        <taxon>eudicotyledons</taxon>
        <taxon>Gunneridae</taxon>
        <taxon>Pentapetalae</taxon>
        <taxon>asterids</taxon>
        <taxon>campanulids</taxon>
        <taxon>Asterales</taxon>
        <taxon>Asteraceae</taxon>
        <taxon>Asteroideae</taxon>
        <taxon>Heliantheae alliance</taxon>
        <taxon>Eupatorieae</taxon>
        <taxon>Mikania</taxon>
    </lineage>
</organism>
<comment type="caution">
    <text evidence="1">The sequence shown here is derived from an EMBL/GenBank/DDBJ whole genome shotgun (WGS) entry which is preliminary data.</text>
</comment>
<keyword evidence="2" id="KW-1185">Reference proteome</keyword>
<evidence type="ECO:0000313" key="2">
    <source>
        <dbReference type="Proteomes" id="UP000326396"/>
    </source>
</evidence>
<accession>A0A5N6NFM5</accession>
<sequence length="231" mass="25951">MASWNKKKKVVYDATVRKLNETRKKLAEVEAAHASTLNVVVVLAKKMRRDASSFDENRHVKQKTIDILVYFKSNQTMANHSSQDVQNLSMHIDDAAAAAGAVVRKPMGKWKTFEILQSISTPLDKNTPVWIFFGEDPGDHPVKRLTIADVEVICNNLHVPDRRDLFPCQDPFILEDYFSLSGSVKDPEPKKTVTTSDAVTKEDALDDFFGPPSPPIRTGSIAMFWSAWDAF</sequence>
<dbReference type="AlphaFoldDB" id="A0A5N6NFM5"/>
<evidence type="ECO:0000313" key="1">
    <source>
        <dbReference type="EMBL" id="KAD4585967.1"/>
    </source>
</evidence>
<protein>
    <submittedName>
        <fullName evidence="1">Uncharacterized protein</fullName>
    </submittedName>
</protein>
<dbReference type="Proteomes" id="UP000326396">
    <property type="component" value="Linkage Group LG2"/>
</dbReference>
<dbReference type="EMBL" id="SZYD01000012">
    <property type="protein sequence ID" value="KAD4585967.1"/>
    <property type="molecule type" value="Genomic_DNA"/>
</dbReference>
<gene>
    <name evidence="1" type="ORF">E3N88_23568</name>
</gene>
<dbReference type="OrthoDB" id="4822at2759"/>
<reference evidence="1 2" key="1">
    <citation type="submission" date="2019-05" db="EMBL/GenBank/DDBJ databases">
        <title>Mikania micrantha, genome provides insights into the molecular mechanism of rapid growth.</title>
        <authorList>
            <person name="Liu B."/>
        </authorList>
    </citation>
    <scope>NUCLEOTIDE SEQUENCE [LARGE SCALE GENOMIC DNA]</scope>
    <source>
        <strain evidence="1">NLD-2019</strain>
        <tissue evidence="1">Leaf</tissue>
    </source>
</reference>
<name>A0A5N6NFM5_9ASTR</name>